<organism evidence="1 2">
    <name type="scientific">Colocasia esculenta</name>
    <name type="common">Wild taro</name>
    <name type="synonym">Arum esculentum</name>
    <dbReference type="NCBI Taxonomy" id="4460"/>
    <lineage>
        <taxon>Eukaryota</taxon>
        <taxon>Viridiplantae</taxon>
        <taxon>Streptophyta</taxon>
        <taxon>Embryophyta</taxon>
        <taxon>Tracheophyta</taxon>
        <taxon>Spermatophyta</taxon>
        <taxon>Magnoliopsida</taxon>
        <taxon>Liliopsida</taxon>
        <taxon>Araceae</taxon>
        <taxon>Aroideae</taxon>
        <taxon>Colocasieae</taxon>
        <taxon>Colocasia</taxon>
    </lineage>
</organism>
<evidence type="ECO:0000313" key="1">
    <source>
        <dbReference type="EMBL" id="MQL96007.1"/>
    </source>
</evidence>
<keyword evidence="2" id="KW-1185">Reference proteome</keyword>
<gene>
    <name evidence="1" type="ORF">Taro_028679</name>
</gene>
<protein>
    <submittedName>
        <fullName evidence="1">Uncharacterized protein</fullName>
    </submittedName>
</protein>
<sequence length="134" mass="14706">MGIAGSPTPEQLESFHSQGFLAIESFATADEVQGMTKRMEELLDDFDCTSIKSIFSTISHEKYLFRVLDLRSTGRMITSWTALRRFHSSLKESGSREQVGAFGTGLGSVVSAERSGGASWKHGSGCLKDMEFET</sequence>
<reference evidence="1" key="1">
    <citation type="submission" date="2017-07" db="EMBL/GenBank/DDBJ databases">
        <title>Taro Niue Genome Assembly and Annotation.</title>
        <authorList>
            <person name="Atibalentja N."/>
            <person name="Keating K."/>
            <person name="Fields C.J."/>
        </authorList>
    </citation>
    <scope>NUCLEOTIDE SEQUENCE</scope>
    <source>
        <strain evidence="1">Niue_2</strain>
        <tissue evidence="1">Leaf</tissue>
    </source>
</reference>
<dbReference type="SUPFAM" id="SSF51197">
    <property type="entry name" value="Clavaminate synthase-like"/>
    <property type="match status" value="1"/>
</dbReference>
<dbReference type="EMBL" id="NMUH01001865">
    <property type="protein sequence ID" value="MQL96007.1"/>
    <property type="molecule type" value="Genomic_DNA"/>
</dbReference>
<dbReference type="Proteomes" id="UP000652761">
    <property type="component" value="Unassembled WGS sequence"/>
</dbReference>
<name>A0A843VNU5_COLES</name>
<accession>A0A843VNU5</accession>
<dbReference type="Gene3D" id="2.60.120.620">
    <property type="entry name" value="q2cbj1_9rhob like domain"/>
    <property type="match status" value="1"/>
</dbReference>
<comment type="caution">
    <text evidence="1">The sequence shown here is derived from an EMBL/GenBank/DDBJ whole genome shotgun (WGS) entry which is preliminary data.</text>
</comment>
<dbReference type="AlphaFoldDB" id="A0A843VNU5"/>
<evidence type="ECO:0000313" key="2">
    <source>
        <dbReference type="Proteomes" id="UP000652761"/>
    </source>
</evidence>
<dbReference type="OrthoDB" id="1687126at2759"/>
<proteinExistence type="predicted"/>